<dbReference type="EMBL" id="MU003498">
    <property type="protein sequence ID" value="KAF2474209.1"/>
    <property type="molecule type" value="Genomic_DNA"/>
</dbReference>
<evidence type="ECO:0000313" key="2">
    <source>
        <dbReference type="Proteomes" id="UP000799755"/>
    </source>
</evidence>
<protein>
    <submittedName>
        <fullName evidence="1">Uncharacterized protein</fullName>
    </submittedName>
</protein>
<evidence type="ECO:0000313" key="1">
    <source>
        <dbReference type="EMBL" id="KAF2474209.1"/>
    </source>
</evidence>
<keyword evidence="2" id="KW-1185">Reference proteome</keyword>
<comment type="caution">
    <text evidence="1">The sequence shown here is derived from an EMBL/GenBank/DDBJ whole genome shotgun (WGS) entry which is preliminary data.</text>
</comment>
<organism evidence="1 2">
    <name type="scientific">Lindgomyces ingoldianus</name>
    <dbReference type="NCBI Taxonomy" id="673940"/>
    <lineage>
        <taxon>Eukaryota</taxon>
        <taxon>Fungi</taxon>
        <taxon>Dikarya</taxon>
        <taxon>Ascomycota</taxon>
        <taxon>Pezizomycotina</taxon>
        <taxon>Dothideomycetes</taxon>
        <taxon>Pleosporomycetidae</taxon>
        <taxon>Pleosporales</taxon>
        <taxon>Lindgomycetaceae</taxon>
        <taxon>Lindgomyces</taxon>
    </lineage>
</organism>
<accession>A0ACB6R4N0</accession>
<gene>
    <name evidence="1" type="ORF">BDR25DRAFT_301649</name>
</gene>
<sequence>MDEPPSKKPRFDPRNPSTLVAEVESDDENLEAGDVGKSRGVKRGAVKVDGYDSDSSTENFNTRAEAKAAATLQDDDEDDDMFAGSDKDERKPSRKDKKKPVRFLETHEIEGQEETSKSGGHVAADLAAGVDSHTNDVETSSESGDDEERARLDSDVDEEIGAGGKKKHAPKLDAFNMRKEQEEGRFDESGNYVRRARDPEADQDNWLDGISKKDVKKAREAHEKREAEQKEQRRAIDAIVTSDVLTTLIPLLERAETPMEALSRYNKVRPQQPKKRHKWDKNKKSGTMDVDEDPDKQAAAERATKAINDITESVSALEKKGMDDVYDIPREMLVREYRNDTGEDWKEPVQKAEDPDTQWELRYDASPDVVHSPFPTSYMIAWKEQGHFDNGAEFRRVGETEWTRIPNFTE</sequence>
<reference evidence="1" key="1">
    <citation type="journal article" date="2020" name="Stud. Mycol.">
        <title>101 Dothideomycetes genomes: a test case for predicting lifestyles and emergence of pathogens.</title>
        <authorList>
            <person name="Haridas S."/>
            <person name="Albert R."/>
            <person name="Binder M."/>
            <person name="Bloem J."/>
            <person name="Labutti K."/>
            <person name="Salamov A."/>
            <person name="Andreopoulos B."/>
            <person name="Baker S."/>
            <person name="Barry K."/>
            <person name="Bills G."/>
            <person name="Bluhm B."/>
            <person name="Cannon C."/>
            <person name="Castanera R."/>
            <person name="Culley D."/>
            <person name="Daum C."/>
            <person name="Ezra D."/>
            <person name="Gonzalez J."/>
            <person name="Henrissat B."/>
            <person name="Kuo A."/>
            <person name="Liang C."/>
            <person name="Lipzen A."/>
            <person name="Lutzoni F."/>
            <person name="Magnuson J."/>
            <person name="Mondo S."/>
            <person name="Nolan M."/>
            <person name="Ohm R."/>
            <person name="Pangilinan J."/>
            <person name="Park H.-J."/>
            <person name="Ramirez L."/>
            <person name="Alfaro M."/>
            <person name="Sun H."/>
            <person name="Tritt A."/>
            <person name="Yoshinaga Y."/>
            <person name="Zwiers L.-H."/>
            <person name="Turgeon B."/>
            <person name="Goodwin S."/>
            <person name="Spatafora J."/>
            <person name="Crous P."/>
            <person name="Grigoriev I."/>
        </authorList>
    </citation>
    <scope>NUCLEOTIDE SEQUENCE</scope>
    <source>
        <strain evidence="1">ATCC 200398</strain>
    </source>
</reference>
<proteinExistence type="predicted"/>
<dbReference type="Proteomes" id="UP000799755">
    <property type="component" value="Unassembled WGS sequence"/>
</dbReference>
<name>A0ACB6R4N0_9PLEO</name>